<gene>
    <name evidence="5" type="ORF">S12H4_20171</name>
</gene>
<keyword evidence="1" id="KW-0813">Transport</keyword>
<dbReference type="PANTHER" id="PTHR42711">
    <property type="entry name" value="ABC TRANSPORTER ATP-BINDING PROTEIN"/>
    <property type="match status" value="1"/>
</dbReference>
<evidence type="ECO:0000256" key="2">
    <source>
        <dbReference type="ARBA" id="ARBA00022741"/>
    </source>
</evidence>
<dbReference type="InterPro" id="IPR003439">
    <property type="entry name" value="ABC_transporter-like_ATP-bd"/>
</dbReference>
<name>X1S3P7_9ZZZZ</name>
<dbReference type="Gene3D" id="3.40.50.300">
    <property type="entry name" value="P-loop containing nucleotide triphosphate hydrolases"/>
    <property type="match status" value="1"/>
</dbReference>
<organism evidence="5">
    <name type="scientific">marine sediment metagenome</name>
    <dbReference type="NCBI Taxonomy" id="412755"/>
    <lineage>
        <taxon>unclassified sequences</taxon>
        <taxon>metagenomes</taxon>
        <taxon>ecological metagenomes</taxon>
    </lineage>
</organism>
<dbReference type="Pfam" id="PF00005">
    <property type="entry name" value="ABC_tran"/>
    <property type="match status" value="1"/>
</dbReference>
<dbReference type="InterPro" id="IPR050763">
    <property type="entry name" value="ABC_transporter_ATP-binding"/>
</dbReference>
<dbReference type="GO" id="GO:0016887">
    <property type="term" value="F:ATP hydrolysis activity"/>
    <property type="evidence" value="ECO:0007669"/>
    <property type="project" value="InterPro"/>
</dbReference>
<sequence length="144" mass="16040">MFENKIEVHNLTKRYGKLVAVDQLNFKVKKGTAFGFLGPNGAGKTTTLKMLACLIRPDSGTALLAGYDISKESMAVRRSIGYVSENQGFYERMTAVETLDYISRLLDIPSNKRQKRINELLGQVGLADKRDKYVGTFSKGETKP</sequence>
<keyword evidence="2" id="KW-0547">Nucleotide-binding</keyword>
<evidence type="ECO:0000259" key="4">
    <source>
        <dbReference type="Pfam" id="PF00005"/>
    </source>
</evidence>
<keyword evidence="3" id="KW-0067">ATP-binding</keyword>
<dbReference type="PANTHER" id="PTHR42711:SF18">
    <property type="entry name" value="ABC TRANSPORTER, ATP-BINDING PROTEIN"/>
    <property type="match status" value="1"/>
</dbReference>
<evidence type="ECO:0000313" key="5">
    <source>
        <dbReference type="EMBL" id="GAI73796.1"/>
    </source>
</evidence>
<proteinExistence type="predicted"/>
<evidence type="ECO:0000256" key="1">
    <source>
        <dbReference type="ARBA" id="ARBA00022448"/>
    </source>
</evidence>
<reference evidence="5" key="1">
    <citation type="journal article" date="2014" name="Front. Microbiol.">
        <title>High frequency of phylogenetically diverse reductive dehalogenase-homologous genes in deep subseafloor sedimentary metagenomes.</title>
        <authorList>
            <person name="Kawai M."/>
            <person name="Futagami T."/>
            <person name="Toyoda A."/>
            <person name="Takaki Y."/>
            <person name="Nishi S."/>
            <person name="Hori S."/>
            <person name="Arai W."/>
            <person name="Tsubouchi T."/>
            <person name="Morono Y."/>
            <person name="Uchiyama I."/>
            <person name="Ito T."/>
            <person name="Fujiyama A."/>
            <person name="Inagaki F."/>
            <person name="Takami H."/>
        </authorList>
    </citation>
    <scope>NUCLEOTIDE SEQUENCE</scope>
    <source>
        <strain evidence="5">Expedition CK06-06</strain>
    </source>
</reference>
<comment type="caution">
    <text evidence="5">The sequence shown here is derived from an EMBL/GenBank/DDBJ whole genome shotgun (WGS) entry which is preliminary data.</text>
</comment>
<dbReference type="GO" id="GO:0005524">
    <property type="term" value="F:ATP binding"/>
    <property type="evidence" value="ECO:0007669"/>
    <property type="project" value="UniProtKB-KW"/>
</dbReference>
<dbReference type="InterPro" id="IPR027417">
    <property type="entry name" value="P-loop_NTPase"/>
</dbReference>
<dbReference type="AlphaFoldDB" id="X1S3P7"/>
<dbReference type="EMBL" id="BARW01010183">
    <property type="protein sequence ID" value="GAI73796.1"/>
    <property type="molecule type" value="Genomic_DNA"/>
</dbReference>
<protein>
    <recommendedName>
        <fullName evidence="4">ABC transporter domain-containing protein</fullName>
    </recommendedName>
</protein>
<accession>X1S3P7</accession>
<feature type="domain" description="ABC transporter" evidence="4">
    <location>
        <begin position="22"/>
        <end position="142"/>
    </location>
</feature>
<evidence type="ECO:0000256" key="3">
    <source>
        <dbReference type="ARBA" id="ARBA00022840"/>
    </source>
</evidence>
<dbReference type="SUPFAM" id="SSF52540">
    <property type="entry name" value="P-loop containing nucleoside triphosphate hydrolases"/>
    <property type="match status" value="1"/>
</dbReference>